<dbReference type="GO" id="GO:0005524">
    <property type="term" value="F:ATP binding"/>
    <property type="evidence" value="ECO:0007669"/>
    <property type="project" value="UniProtKB-UniRule"/>
</dbReference>
<dbReference type="Pfam" id="PF00349">
    <property type="entry name" value="Hexokinase_1"/>
    <property type="match status" value="1"/>
</dbReference>
<protein>
    <recommendedName>
        <fullName evidence="12">Phosphotransferase</fullName>
        <ecNumber evidence="12">2.7.1.-</ecNumber>
    </recommendedName>
</protein>
<evidence type="ECO:0000256" key="12">
    <source>
        <dbReference type="RuleBase" id="RU362007"/>
    </source>
</evidence>
<evidence type="ECO:0000256" key="11">
    <source>
        <dbReference type="ARBA" id="ARBA00048160"/>
    </source>
</evidence>
<keyword evidence="5 12" id="KW-0547">Nucleotide-binding</keyword>
<sequence length="324" mass="35869">MKGKIYGTTVPIQQKTGEELFDHIAECIALFTNEQFDSNKKKLRLGFIFSYPLKQERLTRAKLITWTKEINAIQLLRKACKRRKDVEIHAVAVLNDIVGTLMACAFEENTCKIGVIVETGRNAYYLEKLSRVEKMKGEWENGGLSDEVIIDMEWGGFGDDGSISLAYTEYKTVDKSTTNSEKQAFEKMISGMYIGELVCVVIETLAKKGVAFKGSTDGISKEGYITTTHASAAESEMISDGSAHSYPKTREMFQNIDVTNISGEDCLHFGYICAMGYTFVRGSSSVEPHLALIRHLNSGAKYQLMLLKDGSDDGVAVVAAENGK</sequence>
<dbReference type="InterPro" id="IPR022673">
    <property type="entry name" value="Hexokinase_C"/>
</dbReference>
<dbReference type="AlphaFoldDB" id="A0A0K0D436"/>
<comment type="similarity">
    <text evidence="3 12">Belongs to the hexokinase family.</text>
</comment>
<keyword evidence="6 12" id="KW-0418">Kinase</keyword>
<dbReference type="InterPro" id="IPR001312">
    <property type="entry name" value="Hexokinase"/>
</dbReference>
<keyword evidence="4 12" id="KW-0808">Transferase</keyword>
<evidence type="ECO:0000259" key="14">
    <source>
        <dbReference type="Pfam" id="PF03727"/>
    </source>
</evidence>
<dbReference type="WBParaSite" id="ACAC_0000483101-mRNA-1">
    <property type="protein sequence ID" value="ACAC_0000483101-mRNA-1"/>
    <property type="gene ID" value="ACAC_0000483101"/>
</dbReference>
<dbReference type="InterPro" id="IPR022672">
    <property type="entry name" value="Hexokinase_N"/>
</dbReference>
<dbReference type="GO" id="GO:0006096">
    <property type="term" value="P:glycolytic process"/>
    <property type="evidence" value="ECO:0007669"/>
    <property type="project" value="UniProtKB-UniPathway"/>
</dbReference>
<feature type="domain" description="Hexokinase C-terminal" evidence="14">
    <location>
        <begin position="112"/>
        <end position="274"/>
    </location>
</feature>
<proteinExistence type="inferred from homology"/>
<dbReference type="Proteomes" id="UP000035642">
    <property type="component" value="Unassembled WGS sequence"/>
</dbReference>
<dbReference type="UniPathway" id="UPA00242"/>
<dbReference type="GO" id="GO:0006006">
    <property type="term" value="P:glucose metabolic process"/>
    <property type="evidence" value="ECO:0007669"/>
    <property type="project" value="TreeGrafter"/>
</dbReference>
<reference evidence="15" key="1">
    <citation type="submission" date="2012-09" db="EMBL/GenBank/DDBJ databases">
        <authorList>
            <person name="Martin A.A."/>
        </authorList>
    </citation>
    <scope>NUCLEOTIDE SEQUENCE</scope>
</reference>
<dbReference type="PROSITE" id="PS51748">
    <property type="entry name" value="HEXOKINASE_2"/>
    <property type="match status" value="1"/>
</dbReference>
<keyword evidence="7 12" id="KW-0067">ATP-binding</keyword>
<comment type="catalytic activity">
    <reaction evidence="10">
        <text>D-fructose + ATP = D-fructose 6-phosphate + ADP + H(+)</text>
        <dbReference type="Rhea" id="RHEA:16125"/>
        <dbReference type="ChEBI" id="CHEBI:15378"/>
        <dbReference type="ChEBI" id="CHEBI:30616"/>
        <dbReference type="ChEBI" id="CHEBI:37721"/>
        <dbReference type="ChEBI" id="CHEBI:61527"/>
        <dbReference type="ChEBI" id="CHEBI:456216"/>
        <dbReference type="EC" id="2.7.1.1"/>
    </reaction>
    <physiologicalReaction direction="left-to-right" evidence="10">
        <dbReference type="Rhea" id="RHEA:16126"/>
    </physiologicalReaction>
</comment>
<evidence type="ECO:0000256" key="9">
    <source>
        <dbReference type="ARBA" id="ARBA00044613"/>
    </source>
</evidence>
<evidence type="ECO:0000313" key="15">
    <source>
        <dbReference type="Proteomes" id="UP000035642"/>
    </source>
</evidence>
<dbReference type="GO" id="GO:0008865">
    <property type="term" value="F:fructokinase activity"/>
    <property type="evidence" value="ECO:0007669"/>
    <property type="project" value="TreeGrafter"/>
</dbReference>
<dbReference type="EC" id="2.7.1.-" evidence="12"/>
<dbReference type="Gene3D" id="3.30.420.40">
    <property type="match status" value="1"/>
</dbReference>
<evidence type="ECO:0000256" key="8">
    <source>
        <dbReference type="ARBA" id="ARBA00023152"/>
    </source>
</evidence>
<evidence type="ECO:0000256" key="6">
    <source>
        <dbReference type="ARBA" id="ARBA00022777"/>
    </source>
</evidence>
<accession>A0A0K0D436</accession>
<comment type="catalytic activity">
    <reaction evidence="11">
        <text>D-glucose + ATP = D-glucose 6-phosphate + ADP + H(+)</text>
        <dbReference type="Rhea" id="RHEA:17825"/>
        <dbReference type="ChEBI" id="CHEBI:4167"/>
        <dbReference type="ChEBI" id="CHEBI:15378"/>
        <dbReference type="ChEBI" id="CHEBI:30616"/>
        <dbReference type="ChEBI" id="CHEBI:61548"/>
        <dbReference type="ChEBI" id="CHEBI:456216"/>
        <dbReference type="EC" id="2.7.1.1"/>
    </reaction>
    <physiologicalReaction direction="left-to-right" evidence="11">
        <dbReference type="Rhea" id="RHEA:17826"/>
    </physiologicalReaction>
</comment>
<comment type="catalytic activity">
    <reaction evidence="9">
        <text>a D-hexose + ATP = a D-hexose 6-phosphate + ADP + H(+)</text>
        <dbReference type="Rhea" id="RHEA:22740"/>
        <dbReference type="ChEBI" id="CHEBI:4194"/>
        <dbReference type="ChEBI" id="CHEBI:15378"/>
        <dbReference type="ChEBI" id="CHEBI:30616"/>
        <dbReference type="ChEBI" id="CHEBI:229467"/>
        <dbReference type="ChEBI" id="CHEBI:456216"/>
        <dbReference type="EC" id="2.7.1.1"/>
    </reaction>
    <physiologicalReaction direction="left-to-right" evidence="9">
        <dbReference type="Rhea" id="RHEA:22741"/>
    </physiologicalReaction>
</comment>
<comment type="pathway">
    <text evidence="1">Carbohydrate degradation; glycolysis; D-glyceraldehyde 3-phosphate and glycerone phosphate from D-glucose: step 1/4.</text>
</comment>
<dbReference type="GO" id="GO:0001678">
    <property type="term" value="P:intracellular glucose homeostasis"/>
    <property type="evidence" value="ECO:0007669"/>
    <property type="project" value="InterPro"/>
</dbReference>
<dbReference type="GO" id="GO:0004340">
    <property type="term" value="F:glucokinase activity"/>
    <property type="evidence" value="ECO:0007669"/>
    <property type="project" value="TreeGrafter"/>
</dbReference>
<reference evidence="16" key="2">
    <citation type="submission" date="2017-02" db="UniProtKB">
        <authorList>
            <consortium name="WormBaseParasite"/>
        </authorList>
    </citation>
    <scope>IDENTIFICATION</scope>
</reference>
<dbReference type="GO" id="GO:0005739">
    <property type="term" value="C:mitochondrion"/>
    <property type="evidence" value="ECO:0007669"/>
    <property type="project" value="TreeGrafter"/>
</dbReference>
<dbReference type="InterPro" id="IPR043129">
    <property type="entry name" value="ATPase_NBD"/>
</dbReference>
<dbReference type="UniPathway" id="UPA00109">
    <property type="reaction ID" value="UER00180"/>
</dbReference>
<comment type="pathway">
    <text evidence="2">Carbohydrate metabolism; hexose metabolism.</text>
</comment>
<dbReference type="PANTHER" id="PTHR19443:SF16">
    <property type="entry name" value="HEXOKINASE TYPE 1-RELATED"/>
    <property type="match status" value="1"/>
</dbReference>
<dbReference type="GO" id="GO:0005536">
    <property type="term" value="F:D-glucose binding"/>
    <property type="evidence" value="ECO:0007669"/>
    <property type="project" value="InterPro"/>
</dbReference>
<feature type="domain" description="Hexokinase N-terminal" evidence="13">
    <location>
        <begin position="8"/>
        <end position="106"/>
    </location>
</feature>
<dbReference type="Pfam" id="PF03727">
    <property type="entry name" value="Hexokinase_2"/>
    <property type="match status" value="1"/>
</dbReference>
<evidence type="ECO:0000256" key="1">
    <source>
        <dbReference type="ARBA" id="ARBA00004888"/>
    </source>
</evidence>
<evidence type="ECO:0000256" key="2">
    <source>
        <dbReference type="ARBA" id="ARBA00005028"/>
    </source>
</evidence>
<evidence type="ECO:0000256" key="7">
    <source>
        <dbReference type="ARBA" id="ARBA00022840"/>
    </source>
</evidence>
<dbReference type="STRING" id="6313.A0A0K0D436"/>
<name>A0A0K0D436_ANGCA</name>
<dbReference type="SUPFAM" id="SSF53067">
    <property type="entry name" value="Actin-like ATPase domain"/>
    <property type="match status" value="2"/>
</dbReference>
<evidence type="ECO:0000256" key="5">
    <source>
        <dbReference type="ARBA" id="ARBA00022741"/>
    </source>
</evidence>
<keyword evidence="15" id="KW-1185">Reference proteome</keyword>
<evidence type="ECO:0000256" key="3">
    <source>
        <dbReference type="ARBA" id="ARBA00009225"/>
    </source>
</evidence>
<evidence type="ECO:0000256" key="4">
    <source>
        <dbReference type="ARBA" id="ARBA00022679"/>
    </source>
</evidence>
<dbReference type="Gene3D" id="3.40.367.20">
    <property type="match status" value="1"/>
</dbReference>
<dbReference type="GO" id="GO:0005829">
    <property type="term" value="C:cytosol"/>
    <property type="evidence" value="ECO:0007669"/>
    <property type="project" value="TreeGrafter"/>
</dbReference>
<evidence type="ECO:0000256" key="10">
    <source>
        <dbReference type="ARBA" id="ARBA00047905"/>
    </source>
</evidence>
<keyword evidence="8 12" id="KW-0324">Glycolysis</keyword>
<dbReference type="PRINTS" id="PR00475">
    <property type="entry name" value="HEXOKINASE"/>
</dbReference>
<evidence type="ECO:0000259" key="13">
    <source>
        <dbReference type="Pfam" id="PF00349"/>
    </source>
</evidence>
<organism evidence="15 16">
    <name type="scientific">Angiostrongylus cantonensis</name>
    <name type="common">Rat lungworm</name>
    <dbReference type="NCBI Taxonomy" id="6313"/>
    <lineage>
        <taxon>Eukaryota</taxon>
        <taxon>Metazoa</taxon>
        <taxon>Ecdysozoa</taxon>
        <taxon>Nematoda</taxon>
        <taxon>Chromadorea</taxon>
        <taxon>Rhabditida</taxon>
        <taxon>Rhabditina</taxon>
        <taxon>Rhabditomorpha</taxon>
        <taxon>Strongyloidea</taxon>
        <taxon>Metastrongylidae</taxon>
        <taxon>Angiostrongylus</taxon>
    </lineage>
</organism>
<dbReference type="PANTHER" id="PTHR19443">
    <property type="entry name" value="HEXOKINASE"/>
    <property type="match status" value="1"/>
</dbReference>
<evidence type="ECO:0000313" key="16">
    <source>
        <dbReference type="WBParaSite" id="ACAC_0000483101-mRNA-1"/>
    </source>
</evidence>